<dbReference type="AlphaFoldDB" id="A0A814M4N7"/>
<evidence type="ECO:0000313" key="2">
    <source>
        <dbReference type="EMBL" id="CAF1073915.1"/>
    </source>
</evidence>
<organism evidence="2 4">
    <name type="scientific">Adineta steineri</name>
    <dbReference type="NCBI Taxonomy" id="433720"/>
    <lineage>
        <taxon>Eukaryota</taxon>
        <taxon>Metazoa</taxon>
        <taxon>Spiralia</taxon>
        <taxon>Gnathifera</taxon>
        <taxon>Rotifera</taxon>
        <taxon>Eurotatoria</taxon>
        <taxon>Bdelloidea</taxon>
        <taxon>Adinetida</taxon>
        <taxon>Adinetidae</taxon>
        <taxon>Adineta</taxon>
    </lineage>
</organism>
<dbReference type="EMBL" id="CAJNON010000179">
    <property type="protein sequence ID" value="CAF1073915.1"/>
    <property type="molecule type" value="Genomic_DNA"/>
</dbReference>
<evidence type="ECO:0000313" key="4">
    <source>
        <dbReference type="Proteomes" id="UP000663891"/>
    </source>
</evidence>
<comment type="caution">
    <text evidence="2">The sequence shown here is derived from an EMBL/GenBank/DDBJ whole genome shotgun (WGS) entry which is preliminary data.</text>
</comment>
<reference evidence="2" key="1">
    <citation type="submission" date="2021-02" db="EMBL/GenBank/DDBJ databases">
        <authorList>
            <person name="Nowell W R."/>
        </authorList>
    </citation>
    <scope>NUCLEOTIDE SEQUENCE</scope>
</reference>
<dbReference type="Proteomes" id="UP000663845">
    <property type="component" value="Unassembled WGS sequence"/>
</dbReference>
<accession>A0A814M4N7</accession>
<evidence type="ECO:0000313" key="3">
    <source>
        <dbReference type="EMBL" id="CAF3996176.1"/>
    </source>
</evidence>
<evidence type="ECO:0000313" key="1">
    <source>
        <dbReference type="EMBL" id="CAF0990743.1"/>
    </source>
</evidence>
<dbReference type="Proteomes" id="UP000663844">
    <property type="component" value="Unassembled WGS sequence"/>
</dbReference>
<dbReference type="OrthoDB" id="10175200at2759"/>
<dbReference type="EMBL" id="CAJOAZ010003264">
    <property type="protein sequence ID" value="CAF3996176.1"/>
    <property type="molecule type" value="Genomic_DNA"/>
</dbReference>
<dbReference type="EMBL" id="CAJNOG010000133">
    <property type="protein sequence ID" value="CAF0990743.1"/>
    <property type="molecule type" value="Genomic_DNA"/>
</dbReference>
<gene>
    <name evidence="1" type="ORF">JYZ213_LOCUS15447</name>
    <name evidence="3" type="ORF">OXD698_LOCUS29243</name>
    <name evidence="2" type="ORF">VCS650_LOCUS18635</name>
</gene>
<protein>
    <submittedName>
        <fullName evidence="2">Uncharacterized protein</fullName>
    </submittedName>
</protein>
<sequence length="84" mass="9708">MLRPTDFCSKWLLKFDHTGKVCSRWFITDEGTTKLTAAMQNKRFDDIGTAEELVTAANSKLATLKTKLIENNENLNRFKKKQKK</sequence>
<proteinExistence type="predicted"/>
<dbReference type="Proteomes" id="UP000663891">
    <property type="component" value="Unassembled WGS sequence"/>
</dbReference>
<name>A0A814M4N7_9BILA</name>